<proteinExistence type="predicted"/>
<dbReference type="PANTHER" id="PTHR16897:SF2">
    <property type="entry name" value="OS03G0226600 PROTEIN"/>
    <property type="match status" value="1"/>
</dbReference>
<organism evidence="1 2">
    <name type="scientific">Mytilus coruscus</name>
    <name type="common">Sea mussel</name>
    <dbReference type="NCBI Taxonomy" id="42192"/>
    <lineage>
        <taxon>Eukaryota</taxon>
        <taxon>Metazoa</taxon>
        <taxon>Spiralia</taxon>
        <taxon>Lophotrochozoa</taxon>
        <taxon>Mollusca</taxon>
        <taxon>Bivalvia</taxon>
        <taxon>Autobranchia</taxon>
        <taxon>Pteriomorphia</taxon>
        <taxon>Mytilida</taxon>
        <taxon>Mytiloidea</taxon>
        <taxon>Mytilidae</taxon>
        <taxon>Mytilinae</taxon>
        <taxon>Mytilus</taxon>
    </lineage>
</organism>
<gene>
    <name evidence="1" type="ORF">MCOR_29353</name>
</gene>
<dbReference type="PANTHER" id="PTHR16897">
    <property type="entry name" value="OS10G0105400 PROTEIN"/>
    <property type="match status" value="1"/>
</dbReference>
<reference evidence="1 2" key="1">
    <citation type="submission" date="2020-06" db="EMBL/GenBank/DDBJ databases">
        <authorList>
            <person name="Li R."/>
            <person name="Bekaert M."/>
        </authorList>
    </citation>
    <scope>NUCLEOTIDE SEQUENCE [LARGE SCALE GENOMIC DNA]</scope>
    <source>
        <strain evidence="2">wild</strain>
    </source>
</reference>
<sequence length="1827" mass="204098">MKNDSSLALDNGSLHDGYGHDIYFEENGRWAETDVDYTPYKNIISAAWPLLRHKNYTWAVIDAKTLDVTSYYKDEDTLQLKDPCSHPDAIKCGVTDKEYVNSIFDTNEELKHGKRYIMCIYAPRKEIKYEKWTEVLEEIKTCSDGVTVDLTPPTPGQVWIGIDPKNEYQSSTSDIFVSWSSFTDVEEYRKTVHSSGIKEYELGIGSTMGGTDIYPYTKVGLVNHYTLHGLRLQNGHEYYATIRALDFAKRSASANSHPVKIDGTPPGKSNRPITIEGRHLSDMSDMNACWRDVFIDKESGIDHYLWSIGSHPGYDDIVSFKKTVLDCGVSAESTTIDIHEGHAYFITVKAVNRANLISTASSWAYIYDMSPPVAGHVYDGSQETAASYMKDIDYQTDVKTLSAYWEGFHDPHSTIKSYYVSIGTCPKCEDVLVNQDIGISYNFTLCHMHLGSGIRYYSTITACNTADLCTSVTSDGVVIDNSPPTQGIVLDGVDVHDMEYQSLRNYISAKWYGFTDPQSDIDIFAWRVGTKPGSYDIVKSTHLPRSDVLVEPDLLHKLPRGQRIYVTIKAYNKAGLSTEANSNGFFIDDSPPLIKVKPYMSTDLGSIKDNSVVFRSTIQIQWEVEDKESFIQRQYLSIASHKGGEFNTSSTELNGIVREYTFSQLDLHDGGNYTVKLIVCNGAKLCVESETKGIMIDSSPPTPGMFAIKTDHAANLHRHADGWMTWSRYKLWLAWLGFTDLHTGIDKYFVSLGSKYMTDDFNKISGSPQEFLHNPSGVYKYDEGYVQTFEVDTKNLAKFEHVFVSVWAVNQIGLPSRMIHSQFKLEPGGSLELIRRCSAITCKGHCVCAAQGQRCSKRSCNDVTKANNNNLLGIYDITNIQESSPFSDVKYTPSNVALAAKWHVVQAQGLRPLWYEWTAGYSDKDEPEGIFDNLNDDVWHHAGQTNQAILNIKRGQQLKESPVSYSIFVRVWYNDDTFGDFKTDGILALSTPLPRRKIKGSAIVEQIPGHWKKDIDYIKPGAPFTIRWTNVFKDDAKIIDKFKVYLSTYPGGHDIHEVELDLPGSITSHNISRVPLSPGKVFYSNVVGYSYSGIHATESSDGIMVDSLPPVTGTVYDGIGGELQDNIGTVNKVPNMLYFSPIDVHDIDYQNNSEVSGASWHGFSDCDSGIAHYIWCVQTKSKTTTCDVRDWENVGIHHSVSRIINSSHIDTGSEIESLVYAMDVIGHKSLTVKSNGIMIDSTHPEPTSMEHLDHNEAANPSFEDTDGVPIDWDNITNINLCNTISDKNLALDGRSFVFVDGQISQTLSNLKEGYLFRVTLVTTHPPILGAVLANKEGYVEIGDIRHVFMVYTKHDKHGSSSKDLNRHHHTFYFRASTTEATISLGSMTSNTGILFDDLQVQRTIFHNKYDKNENGKHIHAHVVALHQWSSIHASWNFVDPESPIIDYKWAIGYTEGSTEIQGFTSVGLNNFAYNYNVSLAHTSVIHITVVATNAAGLSHEAHAEDLLVDLTPPIIDFINDGIGSEIDAQTTDEVSANWEVHDAESGIDVCEWAVGYQPFGNEIQTFQELVKGVKRVSKVFPSSQISMQMIHVTLRCRSNAGLLSSKSSNGVKISNLPPNTTTAEVEILPHSLTEYNPRNHYQGDTSYVRVKWTGFEDLTGVDSYLLTFQSQDKTTMISKSIIAEDQDTSFCLLRGLDLSTGNYTTSIKAVNKMYLRSEPVSSKIVISPKAPTLIENPHLQLALDNRTITSSWENNFKVYQPLYYEVSAGTTLGGADIIQWQETKNTFLEFRLPPKIKSLRDLTGYISVRGVSANGMTTVLNAAVKLQ</sequence>
<dbReference type="Proteomes" id="UP000507470">
    <property type="component" value="Unassembled WGS sequence"/>
</dbReference>
<dbReference type="OrthoDB" id="2134669at2759"/>
<protein>
    <submittedName>
        <fullName evidence="1">Uncharacterized protein</fullName>
    </submittedName>
</protein>
<evidence type="ECO:0000313" key="1">
    <source>
        <dbReference type="EMBL" id="CAC5394621.1"/>
    </source>
</evidence>
<keyword evidence="2" id="KW-1185">Reference proteome</keyword>
<evidence type="ECO:0000313" key="2">
    <source>
        <dbReference type="Proteomes" id="UP000507470"/>
    </source>
</evidence>
<name>A0A6J8CG26_MYTCO</name>
<accession>A0A6J8CG26</accession>
<dbReference type="EMBL" id="CACVKT020005334">
    <property type="protein sequence ID" value="CAC5394621.1"/>
    <property type="molecule type" value="Genomic_DNA"/>
</dbReference>